<protein>
    <submittedName>
        <fullName evidence="1">Uncharacterized protein</fullName>
    </submittedName>
</protein>
<gene>
    <name evidence="1" type="ORF">SDC9_92428</name>
</gene>
<name>A0A644ZYB1_9ZZZZ</name>
<accession>A0A644ZYB1</accession>
<proteinExistence type="predicted"/>
<dbReference type="AlphaFoldDB" id="A0A644ZYB1"/>
<reference evidence="1" key="1">
    <citation type="submission" date="2019-08" db="EMBL/GenBank/DDBJ databases">
        <authorList>
            <person name="Kucharzyk K."/>
            <person name="Murdoch R.W."/>
            <person name="Higgins S."/>
            <person name="Loffler F."/>
        </authorList>
    </citation>
    <scope>NUCLEOTIDE SEQUENCE</scope>
</reference>
<comment type="caution">
    <text evidence="1">The sequence shown here is derived from an EMBL/GenBank/DDBJ whole genome shotgun (WGS) entry which is preliminary data.</text>
</comment>
<organism evidence="1">
    <name type="scientific">bioreactor metagenome</name>
    <dbReference type="NCBI Taxonomy" id="1076179"/>
    <lineage>
        <taxon>unclassified sequences</taxon>
        <taxon>metagenomes</taxon>
        <taxon>ecological metagenomes</taxon>
    </lineage>
</organism>
<sequence length="65" mass="7481">MEQAFIKNDPTRADKRKMVKSKYISDILNLLLNGDNEGLLARNQLPFITEENFDYTGGGLFVRME</sequence>
<evidence type="ECO:0000313" key="1">
    <source>
        <dbReference type="EMBL" id="MPM45737.1"/>
    </source>
</evidence>
<dbReference type="EMBL" id="VSSQ01010999">
    <property type="protein sequence ID" value="MPM45737.1"/>
    <property type="molecule type" value="Genomic_DNA"/>
</dbReference>